<feature type="transmembrane region" description="Helical" evidence="2">
    <location>
        <begin position="75"/>
        <end position="96"/>
    </location>
</feature>
<dbReference type="Proteomes" id="UP001558481">
    <property type="component" value="Unassembled WGS sequence"/>
</dbReference>
<keyword evidence="4" id="KW-1185">Reference proteome</keyword>
<keyword evidence="2" id="KW-0472">Membrane</keyword>
<organism evidence="3 4">
    <name type="scientific">Kocuria carniphila</name>
    <dbReference type="NCBI Taxonomy" id="262208"/>
    <lineage>
        <taxon>Bacteria</taxon>
        <taxon>Bacillati</taxon>
        <taxon>Actinomycetota</taxon>
        <taxon>Actinomycetes</taxon>
        <taxon>Micrococcales</taxon>
        <taxon>Micrococcaceae</taxon>
        <taxon>Kocuria</taxon>
    </lineage>
</organism>
<name>A0ABV3UZ53_9MICC</name>
<comment type="caution">
    <text evidence="3">The sequence shown here is derived from an EMBL/GenBank/DDBJ whole genome shotgun (WGS) entry which is preliminary data.</text>
</comment>
<gene>
    <name evidence="3" type="ORF">VVR66_03160</name>
</gene>
<evidence type="ECO:0000256" key="1">
    <source>
        <dbReference type="SAM" id="MobiDB-lite"/>
    </source>
</evidence>
<accession>A0ABV3UZ53</accession>
<evidence type="ECO:0000256" key="2">
    <source>
        <dbReference type="SAM" id="Phobius"/>
    </source>
</evidence>
<feature type="transmembrane region" description="Helical" evidence="2">
    <location>
        <begin position="19"/>
        <end position="39"/>
    </location>
</feature>
<keyword evidence="2" id="KW-1133">Transmembrane helix</keyword>
<evidence type="ECO:0000313" key="4">
    <source>
        <dbReference type="Proteomes" id="UP001558481"/>
    </source>
</evidence>
<evidence type="ECO:0000313" key="3">
    <source>
        <dbReference type="EMBL" id="MEX3593709.1"/>
    </source>
</evidence>
<feature type="transmembrane region" description="Helical" evidence="2">
    <location>
        <begin position="51"/>
        <end position="69"/>
    </location>
</feature>
<reference evidence="3 4" key="1">
    <citation type="journal article" date="2024" name="Fungal Genet. Biol.">
        <title>The porcine skin microbiome exhibits broad fungal antagonism.</title>
        <authorList>
            <person name="De La Cruz K.F."/>
            <person name="Townsend E.C."/>
            <person name="Alex Cheong J.Z."/>
            <person name="Salamzade R."/>
            <person name="Liu A."/>
            <person name="Sandstrom S."/>
            <person name="Davila E."/>
            <person name="Huang L."/>
            <person name="Xu K.H."/>
            <person name="Wu S.Y."/>
            <person name="Meudt J.J."/>
            <person name="Shanmuganayagam D."/>
            <person name="Gibson A.L.F."/>
            <person name="Kalan L.R."/>
        </authorList>
    </citation>
    <scope>NUCLEOTIDE SEQUENCE [LARGE SCALE GENOMIC DNA]</scope>
    <source>
        <strain evidence="3 4">LK2625</strain>
    </source>
</reference>
<keyword evidence="2" id="KW-0812">Transmembrane</keyword>
<dbReference type="RefSeq" id="WP_259915607.1">
    <property type="nucleotide sequence ID" value="NZ_CAUREL010000012.1"/>
</dbReference>
<sequence>MILITSVAVINVDPLWRSIGLGTGLVILSTGLTVFVTVLMYRLAPAATAPALALLYLLKVVVMGWYLLSVGAPDWLHSLGFAISVAAGLVLSWLVLAPIAMRASSVLASEYTAVVRAKEEQAAAEAQAESPTILDGNSSEPTEGGEHDRA</sequence>
<proteinExistence type="predicted"/>
<evidence type="ECO:0008006" key="5">
    <source>
        <dbReference type="Google" id="ProtNLM"/>
    </source>
</evidence>
<dbReference type="EMBL" id="JAYWLU010000002">
    <property type="protein sequence ID" value="MEX3593709.1"/>
    <property type="molecule type" value="Genomic_DNA"/>
</dbReference>
<feature type="region of interest" description="Disordered" evidence="1">
    <location>
        <begin position="122"/>
        <end position="150"/>
    </location>
</feature>
<protein>
    <recommendedName>
        <fullName evidence="5">ATP synthase protein I</fullName>
    </recommendedName>
</protein>